<dbReference type="EMBL" id="JAACXV010014491">
    <property type="protein sequence ID" value="KAF7266900.1"/>
    <property type="molecule type" value="Genomic_DNA"/>
</dbReference>
<protein>
    <submittedName>
        <fullName evidence="1">Uncharacterized protein</fullName>
    </submittedName>
</protein>
<keyword evidence="2" id="KW-1185">Reference proteome</keyword>
<comment type="caution">
    <text evidence="1">The sequence shown here is derived from an EMBL/GenBank/DDBJ whole genome shotgun (WGS) entry which is preliminary data.</text>
</comment>
<gene>
    <name evidence="1" type="ORF">GWI33_019828</name>
</gene>
<dbReference type="AlphaFoldDB" id="A0A834HQN3"/>
<dbReference type="Proteomes" id="UP000625711">
    <property type="component" value="Unassembled WGS sequence"/>
</dbReference>
<organism evidence="1 2">
    <name type="scientific">Rhynchophorus ferrugineus</name>
    <name type="common">Red palm weevil</name>
    <name type="synonym">Curculio ferrugineus</name>
    <dbReference type="NCBI Taxonomy" id="354439"/>
    <lineage>
        <taxon>Eukaryota</taxon>
        <taxon>Metazoa</taxon>
        <taxon>Ecdysozoa</taxon>
        <taxon>Arthropoda</taxon>
        <taxon>Hexapoda</taxon>
        <taxon>Insecta</taxon>
        <taxon>Pterygota</taxon>
        <taxon>Neoptera</taxon>
        <taxon>Endopterygota</taxon>
        <taxon>Coleoptera</taxon>
        <taxon>Polyphaga</taxon>
        <taxon>Cucujiformia</taxon>
        <taxon>Curculionidae</taxon>
        <taxon>Dryophthorinae</taxon>
        <taxon>Rhynchophorus</taxon>
    </lineage>
</organism>
<sequence length="77" mass="9157">MRNFLQGHRNHATLSLSKNVELFILDFRKHKLLLNLITVKNLAIINKSLKSDKQLIIYFFNIYGIIYKYLNQMACKE</sequence>
<accession>A0A834HQN3</accession>
<evidence type="ECO:0000313" key="1">
    <source>
        <dbReference type="EMBL" id="KAF7266900.1"/>
    </source>
</evidence>
<name>A0A834HQN3_RHYFE</name>
<evidence type="ECO:0000313" key="2">
    <source>
        <dbReference type="Proteomes" id="UP000625711"/>
    </source>
</evidence>
<reference evidence="1" key="1">
    <citation type="submission" date="2020-08" db="EMBL/GenBank/DDBJ databases">
        <title>Genome sequencing and assembly of the red palm weevil Rhynchophorus ferrugineus.</title>
        <authorList>
            <person name="Dias G.B."/>
            <person name="Bergman C.M."/>
            <person name="Manee M."/>
        </authorList>
    </citation>
    <scope>NUCLEOTIDE SEQUENCE</scope>
    <source>
        <strain evidence="1">AA-2017</strain>
        <tissue evidence="1">Whole larva</tissue>
    </source>
</reference>
<proteinExistence type="predicted"/>